<keyword evidence="1" id="KW-0805">Transcription regulation</keyword>
<evidence type="ECO:0000256" key="2">
    <source>
        <dbReference type="ARBA" id="ARBA00023125"/>
    </source>
</evidence>
<dbReference type="InterPro" id="IPR001647">
    <property type="entry name" value="HTH_TetR"/>
</dbReference>
<evidence type="ECO:0000313" key="6">
    <source>
        <dbReference type="Proteomes" id="UP000319514"/>
    </source>
</evidence>
<dbReference type="PANTHER" id="PTHR47506:SF6">
    <property type="entry name" value="HTH-TYPE TRANSCRIPTIONAL REPRESSOR NEMR"/>
    <property type="match status" value="1"/>
</dbReference>
<dbReference type="Gene3D" id="1.10.10.60">
    <property type="entry name" value="Homeodomain-like"/>
    <property type="match status" value="1"/>
</dbReference>
<organism evidence="5 6">
    <name type="scientific">Oryzihumus leptocrescens</name>
    <dbReference type="NCBI Taxonomy" id="297536"/>
    <lineage>
        <taxon>Bacteria</taxon>
        <taxon>Bacillati</taxon>
        <taxon>Actinomycetota</taxon>
        <taxon>Actinomycetes</taxon>
        <taxon>Micrococcales</taxon>
        <taxon>Intrasporangiaceae</taxon>
        <taxon>Oryzihumus</taxon>
    </lineage>
</organism>
<keyword evidence="3" id="KW-0804">Transcription</keyword>
<reference evidence="5 6" key="1">
    <citation type="submission" date="2019-06" db="EMBL/GenBank/DDBJ databases">
        <title>Sequencing the genomes of 1000 actinobacteria strains.</title>
        <authorList>
            <person name="Klenk H.-P."/>
        </authorList>
    </citation>
    <scope>NUCLEOTIDE SEQUENCE [LARGE SCALE GENOMIC DNA]</scope>
    <source>
        <strain evidence="5 6">DSM 18082</strain>
    </source>
</reference>
<dbReference type="Proteomes" id="UP000319514">
    <property type="component" value="Unassembled WGS sequence"/>
</dbReference>
<dbReference type="InterPro" id="IPR009057">
    <property type="entry name" value="Homeodomain-like_sf"/>
</dbReference>
<keyword evidence="2" id="KW-0238">DNA-binding</keyword>
<dbReference type="PANTHER" id="PTHR47506">
    <property type="entry name" value="TRANSCRIPTIONAL REGULATORY PROTEIN"/>
    <property type="match status" value="1"/>
</dbReference>
<name>A0A542ZER4_9MICO</name>
<keyword evidence="6" id="KW-1185">Reference proteome</keyword>
<accession>A0A542ZER4</accession>
<proteinExistence type="predicted"/>
<dbReference type="Pfam" id="PF00440">
    <property type="entry name" value="TetR_N"/>
    <property type="match status" value="1"/>
</dbReference>
<feature type="domain" description="HTH tetR-type" evidence="4">
    <location>
        <begin position="24"/>
        <end position="61"/>
    </location>
</feature>
<dbReference type="AlphaFoldDB" id="A0A542ZER4"/>
<dbReference type="EMBL" id="VFOQ01000001">
    <property type="protein sequence ID" value="TQL58836.1"/>
    <property type="molecule type" value="Genomic_DNA"/>
</dbReference>
<evidence type="ECO:0000313" key="5">
    <source>
        <dbReference type="EMBL" id="TQL58836.1"/>
    </source>
</evidence>
<evidence type="ECO:0000259" key="4">
    <source>
        <dbReference type="Pfam" id="PF00440"/>
    </source>
</evidence>
<evidence type="ECO:0000256" key="1">
    <source>
        <dbReference type="ARBA" id="ARBA00023015"/>
    </source>
</evidence>
<dbReference type="SUPFAM" id="SSF46689">
    <property type="entry name" value="Homeodomain-like"/>
    <property type="match status" value="1"/>
</dbReference>
<dbReference type="OrthoDB" id="5181477at2"/>
<gene>
    <name evidence="5" type="ORF">FB474_0175</name>
</gene>
<sequence>MICDMSATLTARQVDLLGRLTDLVVAEGFAHLTLDDLAARLRCSKTTLYALAPSKDQLAVRVVNNFFRRSTAFVESRVAQRRAPLRRIEAYLEAVAEALRPASRQFIDDIAGFEPTRATYRDNAVAAARRVRELVDEAAAEKAVAPVDAAFVATWVGVTIEAIQRGEFAERAGLGDAAAFEELGRLVSRALARPA</sequence>
<comment type="caution">
    <text evidence="5">The sequence shown here is derived from an EMBL/GenBank/DDBJ whole genome shotgun (WGS) entry which is preliminary data.</text>
</comment>
<evidence type="ECO:0000256" key="3">
    <source>
        <dbReference type="ARBA" id="ARBA00023163"/>
    </source>
</evidence>
<dbReference type="Gene3D" id="1.10.357.10">
    <property type="entry name" value="Tetracycline Repressor, domain 2"/>
    <property type="match status" value="1"/>
</dbReference>
<dbReference type="GO" id="GO:0003677">
    <property type="term" value="F:DNA binding"/>
    <property type="evidence" value="ECO:0007669"/>
    <property type="project" value="UniProtKB-KW"/>
</dbReference>
<protein>
    <submittedName>
        <fullName evidence="5">TetR family transcriptional regulator</fullName>
    </submittedName>
</protein>